<name>A0ABM4GHP7_DROKI</name>
<dbReference type="Proteomes" id="UP001652661">
    <property type="component" value="Chromosome 3L"/>
</dbReference>
<keyword evidence="1" id="KW-0472">Membrane</keyword>
<reference evidence="3" key="1">
    <citation type="submission" date="2025-08" db="UniProtKB">
        <authorList>
            <consortium name="RefSeq"/>
        </authorList>
    </citation>
    <scope>IDENTIFICATION</scope>
    <source>
        <strain evidence="3">14028-0561.14</strain>
        <tissue evidence="3">Whole fly</tissue>
    </source>
</reference>
<organism evidence="2 3">
    <name type="scientific">Drosophila kikkawai</name>
    <name type="common">Fruit fly</name>
    <dbReference type="NCBI Taxonomy" id="30033"/>
    <lineage>
        <taxon>Eukaryota</taxon>
        <taxon>Metazoa</taxon>
        <taxon>Ecdysozoa</taxon>
        <taxon>Arthropoda</taxon>
        <taxon>Hexapoda</taxon>
        <taxon>Insecta</taxon>
        <taxon>Pterygota</taxon>
        <taxon>Neoptera</taxon>
        <taxon>Endopterygota</taxon>
        <taxon>Diptera</taxon>
        <taxon>Brachycera</taxon>
        <taxon>Muscomorpha</taxon>
        <taxon>Ephydroidea</taxon>
        <taxon>Drosophilidae</taxon>
        <taxon>Drosophila</taxon>
        <taxon>Sophophora</taxon>
    </lineage>
</organism>
<keyword evidence="1" id="KW-1133">Transmembrane helix</keyword>
<evidence type="ECO:0000256" key="1">
    <source>
        <dbReference type="SAM" id="Phobius"/>
    </source>
</evidence>
<keyword evidence="2" id="KW-1185">Reference proteome</keyword>
<proteinExistence type="predicted"/>
<feature type="transmembrane region" description="Helical" evidence="1">
    <location>
        <begin position="15"/>
        <end position="39"/>
    </location>
</feature>
<keyword evidence="1" id="KW-0812">Transmembrane</keyword>
<sequence>MPLKEEKENNTPRDYLRIFCFVIAALELVHSLTYAFNAIYELSLHQNTYNIIAYLGAVVYVLTVKALVVGLWKPCHWHQHCLTYLEFADFTRF</sequence>
<gene>
    <name evidence="3" type="primary">LOC108071898</name>
</gene>
<evidence type="ECO:0000313" key="3">
    <source>
        <dbReference type="RefSeq" id="XP_070142243.1"/>
    </source>
</evidence>
<feature type="transmembrane region" description="Helical" evidence="1">
    <location>
        <begin position="51"/>
        <end position="72"/>
    </location>
</feature>
<dbReference type="RefSeq" id="XP_070142243.1">
    <property type="nucleotide sequence ID" value="XM_070286142.1"/>
</dbReference>
<accession>A0ABM4GHP7</accession>
<protein>
    <submittedName>
        <fullName evidence="3">Uncharacterized protein isoform X2</fullName>
    </submittedName>
</protein>
<evidence type="ECO:0000313" key="2">
    <source>
        <dbReference type="Proteomes" id="UP001652661"/>
    </source>
</evidence>
<dbReference type="GeneID" id="108071898"/>